<accession>A0AAV1Z6U0</accession>
<comment type="similarity">
    <text evidence="2 11">Belongs to the mitochondrial carrier (TC 2.A.29) family.</text>
</comment>
<evidence type="ECO:0000256" key="6">
    <source>
        <dbReference type="ARBA" id="ARBA00022792"/>
    </source>
</evidence>
<gene>
    <name evidence="13" type="ORF">LARSCL_LOCUS3503</name>
</gene>
<feature type="transmembrane region" description="Helical" evidence="12">
    <location>
        <begin position="235"/>
        <end position="256"/>
    </location>
</feature>
<keyword evidence="3 11" id="KW-0813">Transport</keyword>
<evidence type="ECO:0000256" key="8">
    <source>
        <dbReference type="ARBA" id="ARBA00023128"/>
    </source>
</evidence>
<dbReference type="GO" id="GO:1990542">
    <property type="term" value="P:mitochondrial transmembrane transport"/>
    <property type="evidence" value="ECO:0007669"/>
    <property type="project" value="InterPro"/>
</dbReference>
<evidence type="ECO:0000256" key="2">
    <source>
        <dbReference type="ARBA" id="ARBA00006375"/>
    </source>
</evidence>
<keyword evidence="8" id="KW-0496">Mitochondrion</keyword>
<keyword evidence="7 12" id="KW-1133">Transmembrane helix</keyword>
<dbReference type="AlphaFoldDB" id="A0AAV1Z6U0"/>
<protein>
    <recommendedName>
        <fullName evidence="15">Solute carrier family 25 member 40</fullName>
    </recommendedName>
</protein>
<evidence type="ECO:0000256" key="9">
    <source>
        <dbReference type="ARBA" id="ARBA00023136"/>
    </source>
</evidence>
<dbReference type="PANTHER" id="PTHR45760:SF2">
    <property type="entry name" value="FI19922P1-RELATED"/>
    <property type="match status" value="1"/>
</dbReference>
<feature type="repeat" description="Solcar" evidence="10">
    <location>
        <begin position="233"/>
        <end position="325"/>
    </location>
</feature>
<evidence type="ECO:0000256" key="1">
    <source>
        <dbReference type="ARBA" id="ARBA00004448"/>
    </source>
</evidence>
<feature type="repeat" description="Solcar" evidence="10">
    <location>
        <begin position="20"/>
        <end position="135"/>
    </location>
</feature>
<name>A0AAV1Z6U0_9ARAC</name>
<dbReference type="InterPro" id="IPR045315">
    <property type="entry name" value="Mtm1-like"/>
</dbReference>
<evidence type="ECO:0000256" key="12">
    <source>
        <dbReference type="SAM" id="Phobius"/>
    </source>
</evidence>
<evidence type="ECO:0000256" key="4">
    <source>
        <dbReference type="ARBA" id="ARBA00022692"/>
    </source>
</evidence>
<feature type="repeat" description="Solcar" evidence="10">
    <location>
        <begin position="145"/>
        <end position="229"/>
    </location>
</feature>
<evidence type="ECO:0000256" key="10">
    <source>
        <dbReference type="PROSITE-ProRule" id="PRU00282"/>
    </source>
</evidence>
<dbReference type="EMBL" id="CAXIEN010000026">
    <property type="protein sequence ID" value="CAL1267163.1"/>
    <property type="molecule type" value="Genomic_DNA"/>
</dbReference>
<evidence type="ECO:0000313" key="13">
    <source>
        <dbReference type="EMBL" id="CAL1267163.1"/>
    </source>
</evidence>
<dbReference type="Pfam" id="PF00153">
    <property type="entry name" value="Mito_carr"/>
    <property type="match status" value="3"/>
</dbReference>
<dbReference type="PROSITE" id="PS50920">
    <property type="entry name" value="SOLCAR"/>
    <property type="match status" value="3"/>
</dbReference>
<dbReference type="InterPro" id="IPR018108">
    <property type="entry name" value="MCP_transmembrane"/>
</dbReference>
<sequence length="340" mass="37823">MLKPELTNDHSAKQINSALSDQILSSCGGAVLTSLFVTPFDVVKTRLQVQAKFQRTDKICSVYEACVEDVPKLSRSSIDCCGVYREPFKGTLDALLKISKTEGVKTLWSGLVPTLFISVPATVIYFTMYDQLREAFTSHLVPPMGPVLVPLFSGVAARVLTGTVVSPIEFLRTKIQSEQMKYSDAFKSVSKLVKHKGYLSLWHGWVPTTLRDVPFSAIYWTIYEQLKLLNGDPSAVEFFIFGAVSGSIAAIFTLPFDVVKTHRQAELGESKLLTRVTEPSVLRLLIDLYRKGGVKSLFAGMMPRVLKIAPACAIMISSYEIGKVYFSERRLKISEKEDFV</sequence>
<reference evidence="13 14" key="1">
    <citation type="submission" date="2024-04" db="EMBL/GenBank/DDBJ databases">
        <authorList>
            <person name="Rising A."/>
            <person name="Reimegard J."/>
            <person name="Sonavane S."/>
            <person name="Akerstrom W."/>
            <person name="Nylinder S."/>
            <person name="Hedman E."/>
            <person name="Kallberg Y."/>
        </authorList>
    </citation>
    <scope>NUCLEOTIDE SEQUENCE [LARGE SCALE GENOMIC DNA]</scope>
</reference>
<feature type="transmembrane region" description="Helical" evidence="12">
    <location>
        <begin position="148"/>
        <end position="171"/>
    </location>
</feature>
<comment type="subcellular location">
    <subcellularLocation>
        <location evidence="1">Mitochondrion inner membrane</location>
        <topology evidence="1">Multi-pass membrane protein</topology>
    </subcellularLocation>
</comment>
<feature type="transmembrane region" description="Helical" evidence="12">
    <location>
        <begin position="107"/>
        <end position="128"/>
    </location>
</feature>
<dbReference type="SUPFAM" id="SSF103506">
    <property type="entry name" value="Mitochondrial carrier"/>
    <property type="match status" value="1"/>
</dbReference>
<dbReference type="PANTHER" id="PTHR45760">
    <property type="entry name" value="FI19922P1-RELATED"/>
    <property type="match status" value="1"/>
</dbReference>
<keyword evidence="9 10" id="KW-0472">Membrane</keyword>
<dbReference type="GO" id="GO:0005743">
    <property type="term" value="C:mitochondrial inner membrane"/>
    <property type="evidence" value="ECO:0007669"/>
    <property type="project" value="UniProtKB-SubCell"/>
</dbReference>
<evidence type="ECO:0000256" key="7">
    <source>
        <dbReference type="ARBA" id="ARBA00022989"/>
    </source>
</evidence>
<evidence type="ECO:0000313" key="14">
    <source>
        <dbReference type="Proteomes" id="UP001497382"/>
    </source>
</evidence>
<organism evidence="13 14">
    <name type="scientific">Larinioides sclopetarius</name>
    <dbReference type="NCBI Taxonomy" id="280406"/>
    <lineage>
        <taxon>Eukaryota</taxon>
        <taxon>Metazoa</taxon>
        <taxon>Ecdysozoa</taxon>
        <taxon>Arthropoda</taxon>
        <taxon>Chelicerata</taxon>
        <taxon>Arachnida</taxon>
        <taxon>Araneae</taxon>
        <taxon>Araneomorphae</taxon>
        <taxon>Entelegynae</taxon>
        <taxon>Araneoidea</taxon>
        <taxon>Araneidae</taxon>
        <taxon>Larinioides</taxon>
    </lineage>
</organism>
<dbReference type="Proteomes" id="UP001497382">
    <property type="component" value="Unassembled WGS sequence"/>
</dbReference>
<dbReference type="Gene3D" id="1.50.40.10">
    <property type="entry name" value="Mitochondrial carrier domain"/>
    <property type="match status" value="1"/>
</dbReference>
<evidence type="ECO:0000256" key="11">
    <source>
        <dbReference type="RuleBase" id="RU000488"/>
    </source>
</evidence>
<keyword evidence="6" id="KW-0999">Mitochondrion inner membrane</keyword>
<comment type="caution">
    <text evidence="13">The sequence shown here is derived from an EMBL/GenBank/DDBJ whole genome shotgun (WGS) entry which is preliminary data.</text>
</comment>
<evidence type="ECO:0000256" key="3">
    <source>
        <dbReference type="ARBA" id="ARBA00022448"/>
    </source>
</evidence>
<keyword evidence="14" id="KW-1185">Reference proteome</keyword>
<dbReference type="InterPro" id="IPR023395">
    <property type="entry name" value="MCP_dom_sf"/>
</dbReference>
<evidence type="ECO:0000256" key="5">
    <source>
        <dbReference type="ARBA" id="ARBA00022737"/>
    </source>
</evidence>
<proteinExistence type="inferred from homology"/>
<keyword evidence="5" id="KW-0677">Repeat</keyword>
<evidence type="ECO:0008006" key="15">
    <source>
        <dbReference type="Google" id="ProtNLM"/>
    </source>
</evidence>
<keyword evidence="4 10" id="KW-0812">Transmembrane</keyword>